<evidence type="ECO:0000256" key="2">
    <source>
        <dbReference type="ARBA" id="ARBA00007362"/>
    </source>
</evidence>
<dbReference type="PANTHER" id="PTHR32322">
    <property type="entry name" value="INNER MEMBRANE TRANSPORTER"/>
    <property type="match status" value="1"/>
</dbReference>
<keyword evidence="9" id="KW-1185">Reference proteome</keyword>
<feature type="transmembrane region" description="Helical" evidence="6">
    <location>
        <begin position="171"/>
        <end position="190"/>
    </location>
</feature>
<gene>
    <name evidence="8" type="ORF">GCM10009798_40620</name>
</gene>
<feature type="domain" description="EamA" evidence="7">
    <location>
        <begin position="170"/>
        <end position="284"/>
    </location>
</feature>
<feature type="transmembrane region" description="Helical" evidence="6">
    <location>
        <begin position="257"/>
        <end position="277"/>
    </location>
</feature>
<feature type="transmembrane region" description="Helical" evidence="6">
    <location>
        <begin position="118"/>
        <end position="136"/>
    </location>
</feature>
<organism evidence="8 9">
    <name type="scientific">Nocardioides panacihumi</name>
    <dbReference type="NCBI Taxonomy" id="400774"/>
    <lineage>
        <taxon>Bacteria</taxon>
        <taxon>Bacillati</taxon>
        <taxon>Actinomycetota</taxon>
        <taxon>Actinomycetes</taxon>
        <taxon>Propionibacteriales</taxon>
        <taxon>Nocardioidaceae</taxon>
        <taxon>Nocardioides</taxon>
    </lineage>
</organism>
<evidence type="ECO:0000313" key="8">
    <source>
        <dbReference type="EMBL" id="GAA1975255.1"/>
    </source>
</evidence>
<feature type="transmembrane region" description="Helical" evidence="6">
    <location>
        <begin position="231"/>
        <end position="250"/>
    </location>
</feature>
<evidence type="ECO:0000256" key="3">
    <source>
        <dbReference type="ARBA" id="ARBA00022692"/>
    </source>
</evidence>
<evidence type="ECO:0000313" key="9">
    <source>
        <dbReference type="Proteomes" id="UP001500571"/>
    </source>
</evidence>
<dbReference type="PANTHER" id="PTHR32322:SF9">
    <property type="entry name" value="AMINO-ACID METABOLITE EFFLUX PUMP-RELATED"/>
    <property type="match status" value="1"/>
</dbReference>
<feature type="transmembrane region" description="Helical" evidence="6">
    <location>
        <begin position="87"/>
        <end position="106"/>
    </location>
</feature>
<evidence type="ECO:0000256" key="6">
    <source>
        <dbReference type="SAM" id="Phobius"/>
    </source>
</evidence>
<dbReference type="InterPro" id="IPR050638">
    <property type="entry name" value="AA-Vitamin_Transporters"/>
</dbReference>
<feature type="transmembrane region" description="Helical" evidence="6">
    <location>
        <begin position="289"/>
        <end position="305"/>
    </location>
</feature>
<dbReference type="RefSeq" id="WP_344048063.1">
    <property type="nucleotide sequence ID" value="NZ_BAAAPB010000005.1"/>
</dbReference>
<dbReference type="SUPFAM" id="SSF103481">
    <property type="entry name" value="Multidrug resistance efflux transporter EmrE"/>
    <property type="match status" value="1"/>
</dbReference>
<reference evidence="9" key="1">
    <citation type="journal article" date="2019" name="Int. J. Syst. Evol. Microbiol.">
        <title>The Global Catalogue of Microorganisms (GCM) 10K type strain sequencing project: providing services to taxonomists for standard genome sequencing and annotation.</title>
        <authorList>
            <consortium name="The Broad Institute Genomics Platform"/>
            <consortium name="The Broad Institute Genome Sequencing Center for Infectious Disease"/>
            <person name="Wu L."/>
            <person name="Ma J."/>
        </authorList>
    </citation>
    <scope>NUCLEOTIDE SEQUENCE [LARGE SCALE GENOMIC DNA]</scope>
    <source>
        <strain evidence="9">JCM 15309</strain>
    </source>
</reference>
<sequence length="315" mass="32473">MSRPTTRRTPGATLTGARRTGIQLALATAVISGFSVFFNADGVRAFGDATAYTTAKNAVAAIVLLAVVAIGSRAGARLTLPRTGREWAALAAIGLVGGSVPFVLFFEGLARASSPQAAFLHKTLLVWVALLAVVFLGERLSLFHLLAIALLVIGQIGLVGGISSFGGAEAMILGATVMWAVEVVVAKWLLAGVSSWTVGVARMVLGSVVLIVWVGVRGDLGLLTSMTAEQAGWVLLTGVLLAAYVATWFAALQRAQAVDVTAVLVLAAPVTAVLSNVTDGVPLRPQLDWLMVVLAGGALAVWAAWRARSAPVAVS</sequence>
<proteinExistence type="inferred from homology"/>
<feature type="transmembrane region" description="Helical" evidence="6">
    <location>
        <begin position="21"/>
        <end position="38"/>
    </location>
</feature>
<protein>
    <recommendedName>
        <fullName evidence="7">EamA domain-containing protein</fullName>
    </recommendedName>
</protein>
<keyword evidence="5 6" id="KW-0472">Membrane</keyword>
<dbReference type="Pfam" id="PF00892">
    <property type="entry name" value="EamA"/>
    <property type="match status" value="2"/>
</dbReference>
<name>A0ABP5D797_9ACTN</name>
<evidence type="ECO:0000256" key="5">
    <source>
        <dbReference type="ARBA" id="ARBA00023136"/>
    </source>
</evidence>
<comment type="caution">
    <text evidence="8">The sequence shown here is derived from an EMBL/GenBank/DDBJ whole genome shotgun (WGS) entry which is preliminary data.</text>
</comment>
<feature type="domain" description="EamA" evidence="7">
    <location>
        <begin position="20"/>
        <end position="158"/>
    </location>
</feature>
<dbReference type="InterPro" id="IPR037185">
    <property type="entry name" value="EmrE-like"/>
</dbReference>
<feature type="transmembrane region" description="Helical" evidence="6">
    <location>
        <begin position="197"/>
        <end position="216"/>
    </location>
</feature>
<accession>A0ABP5D797</accession>
<feature type="transmembrane region" description="Helical" evidence="6">
    <location>
        <begin position="58"/>
        <end position="75"/>
    </location>
</feature>
<dbReference type="EMBL" id="BAAAPB010000005">
    <property type="protein sequence ID" value="GAA1975255.1"/>
    <property type="molecule type" value="Genomic_DNA"/>
</dbReference>
<evidence type="ECO:0000256" key="4">
    <source>
        <dbReference type="ARBA" id="ARBA00022989"/>
    </source>
</evidence>
<comment type="subcellular location">
    <subcellularLocation>
        <location evidence="1">Membrane</location>
        <topology evidence="1">Multi-pass membrane protein</topology>
    </subcellularLocation>
</comment>
<comment type="similarity">
    <text evidence="2">Belongs to the EamA transporter family.</text>
</comment>
<keyword evidence="3 6" id="KW-0812">Transmembrane</keyword>
<dbReference type="Proteomes" id="UP001500571">
    <property type="component" value="Unassembled WGS sequence"/>
</dbReference>
<keyword evidence="4 6" id="KW-1133">Transmembrane helix</keyword>
<dbReference type="InterPro" id="IPR000620">
    <property type="entry name" value="EamA_dom"/>
</dbReference>
<feature type="transmembrane region" description="Helical" evidence="6">
    <location>
        <begin position="143"/>
        <end position="165"/>
    </location>
</feature>
<evidence type="ECO:0000256" key="1">
    <source>
        <dbReference type="ARBA" id="ARBA00004141"/>
    </source>
</evidence>
<evidence type="ECO:0000259" key="7">
    <source>
        <dbReference type="Pfam" id="PF00892"/>
    </source>
</evidence>